<reference evidence="6" key="4">
    <citation type="submission" date="2015-04" db="EMBL/GenBank/DDBJ databases">
        <title>Physiological reanalysis, assessment of diazotrophy, and genome sequences of multiple isolates of Streptomyces thermoautotrophicus.</title>
        <authorList>
            <person name="MacKellar D.C."/>
            <person name="Lieber L."/>
            <person name="Norman J."/>
            <person name="Bolger A."/>
            <person name="Tobin C."/>
            <person name="Murray J.W."/>
            <person name="Chang R."/>
            <person name="Ford T."/>
            <person name="Nguyen P.Q."/>
            <person name="Woodward J."/>
            <person name="Permingeat H."/>
            <person name="Joshi N.S."/>
            <person name="Silver P.A."/>
            <person name="Usadel B."/>
            <person name="Rutherford A.W."/>
            <person name="Friesen M."/>
            <person name="Prell J."/>
        </authorList>
    </citation>
    <scope>NUCLEOTIDE SEQUENCE [LARGE SCALE GENOMIC DNA]</scope>
    <source>
        <strain evidence="6">H1</strain>
    </source>
</reference>
<evidence type="ECO:0000313" key="4">
    <source>
        <dbReference type="EMBL" id="KWX02902.1"/>
    </source>
</evidence>
<sequence length="144" mass="16275">MISGLFKIIAAAIRKIIEFFKRLFSRKPKPQPQPPVYRRDGKLPHARDLIRNGTLYSGRRLPLKAGPNQVLYKRDPATGKVTNYAVYDEHGYITKRVDVVGRSHGGVPTPHVVDYRLNRNPETGQVYPGPASKLPRPARPEELP</sequence>
<protein>
    <recommendedName>
        <fullName evidence="2">Bacterial toxin 24 domain-containing protein</fullName>
    </recommendedName>
</protein>
<evidence type="ECO:0000313" key="5">
    <source>
        <dbReference type="EMBL" id="KWX09985.1"/>
    </source>
</evidence>
<reference evidence="7" key="2">
    <citation type="submission" date="2015-02" db="EMBL/GenBank/DDBJ databases">
        <title>Physiological reanalysis, assessment of diazotrophy, and genome sequences of multiple isolates of Streptomyces thermoautotrophicus.</title>
        <authorList>
            <person name="MacKellar D.C."/>
            <person name="Lieber L."/>
            <person name="Norman J."/>
            <person name="Bolger A."/>
            <person name="Tobin C."/>
            <person name="Murray J.W."/>
            <person name="Friesen M."/>
            <person name="Prell J."/>
        </authorList>
    </citation>
    <scope>NUCLEOTIDE SEQUENCE [LARGE SCALE GENOMIC DNA]</scope>
    <source>
        <strain evidence="7">UBT1</strain>
    </source>
</reference>
<dbReference type="Pfam" id="PF15529">
    <property type="entry name" value="Ntox24"/>
    <property type="match status" value="1"/>
</dbReference>
<reference evidence="3 8" key="1">
    <citation type="submission" date="2015-02" db="EMBL/GenBank/DDBJ databases">
        <title>Physiological reanalysis, assessment of diazotrophy, and genome sequences of multiple isolates of Streptomyces thermoautotrophicus.</title>
        <authorList>
            <person name="MacKellar D.C."/>
            <person name="Lieber L."/>
            <person name="Norman J."/>
            <person name="Bolger A."/>
            <person name="Tobin C."/>
            <person name="Murray J.W."/>
            <person name="Prell J."/>
        </authorList>
    </citation>
    <scope>NUCLEOTIDE SEQUENCE [LARGE SCALE GENOMIC DNA]</scope>
    <source>
        <strain evidence="3 8">UBT1</strain>
    </source>
</reference>
<dbReference type="Proteomes" id="UP000070659">
    <property type="component" value="Unassembled WGS sequence"/>
</dbReference>
<accession>A0A132MK21</accession>
<reference evidence="4" key="3">
    <citation type="submission" date="2015-04" db="EMBL/GenBank/DDBJ databases">
        <title>Physiological reanalysis, assessment of diazotrophy, and genome sequences of multiple isolates of Streptomyces thermoautotrophicus.</title>
        <authorList>
            <person name="MacKellar D.C."/>
            <person name="Lieber L."/>
            <person name="Norman J."/>
            <person name="Bolger A."/>
            <person name="Tobin C."/>
            <person name="Murray J.W."/>
            <person name="Woodward J."/>
            <person name="Friesen M."/>
            <person name="Prell J."/>
        </authorList>
    </citation>
    <scope>NUCLEOTIDE SEQUENCE [LARGE SCALE GENOMIC DNA]</scope>
    <source>
        <strain evidence="4">H1</strain>
    </source>
</reference>
<feature type="region of interest" description="Disordered" evidence="1">
    <location>
        <begin position="120"/>
        <end position="144"/>
    </location>
</feature>
<gene>
    <name evidence="4" type="ORF">LI90_3951</name>
    <name evidence="3" type="ORF">TH66_22820</name>
    <name evidence="5" type="ORF">TR74_06355</name>
</gene>
<name>A0A132MK21_9ACTN</name>
<dbReference type="EMBL" id="JYIK01000663">
    <property type="protein sequence ID" value="KWX09985.1"/>
    <property type="molecule type" value="Genomic_DNA"/>
</dbReference>
<dbReference type="PATRIC" id="fig|1469144.10.peg.4232"/>
<evidence type="ECO:0000313" key="8">
    <source>
        <dbReference type="Proteomes" id="UP000070659"/>
    </source>
</evidence>
<dbReference type="EMBL" id="JYIJ01000019">
    <property type="protein sequence ID" value="KWW98105.1"/>
    <property type="molecule type" value="Genomic_DNA"/>
</dbReference>
<dbReference type="Proteomes" id="UP000070598">
    <property type="component" value="Unassembled WGS sequence"/>
</dbReference>
<feature type="domain" description="Bacterial toxin 24" evidence="2">
    <location>
        <begin position="60"/>
        <end position="144"/>
    </location>
</feature>
<comment type="caution">
    <text evidence="3">The sequence shown here is derived from an EMBL/GenBank/DDBJ whole genome shotgun (WGS) entry which is preliminary data.</text>
</comment>
<proteinExistence type="predicted"/>
<evidence type="ECO:0000313" key="3">
    <source>
        <dbReference type="EMBL" id="KWW98105.1"/>
    </source>
</evidence>
<dbReference type="EMBL" id="LAXD01000001">
    <property type="protein sequence ID" value="KWX02902.1"/>
    <property type="molecule type" value="Genomic_DNA"/>
</dbReference>
<dbReference type="AlphaFoldDB" id="A0A132MK21"/>
<evidence type="ECO:0000256" key="1">
    <source>
        <dbReference type="SAM" id="MobiDB-lite"/>
    </source>
</evidence>
<dbReference type="Proteomes" id="UP000070188">
    <property type="component" value="Unassembled WGS sequence"/>
</dbReference>
<evidence type="ECO:0000313" key="7">
    <source>
        <dbReference type="Proteomes" id="UP000070598"/>
    </source>
</evidence>
<organism evidence="3 8">
    <name type="scientific">Carbonactinospora thermoautotrophica</name>
    <dbReference type="NCBI Taxonomy" id="1469144"/>
    <lineage>
        <taxon>Bacteria</taxon>
        <taxon>Bacillati</taxon>
        <taxon>Actinomycetota</taxon>
        <taxon>Actinomycetes</taxon>
        <taxon>Kitasatosporales</taxon>
        <taxon>Carbonactinosporaceae</taxon>
        <taxon>Carbonactinospora</taxon>
    </lineage>
</organism>
<dbReference type="InterPro" id="IPR029114">
    <property type="entry name" value="Ntox24"/>
</dbReference>
<dbReference type="STRING" id="1469144.LI90_3951"/>
<keyword evidence="6" id="KW-1185">Reference proteome</keyword>
<evidence type="ECO:0000259" key="2">
    <source>
        <dbReference type="Pfam" id="PF15529"/>
    </source>
</evidence>
<evidence type="ECO:0000313" key="6">
    <source>
        <dbReference type="Proteomes" id="UP000070188"/>
    </source>
</evidence>